<dbReference type="PANTHER" id="PTHR43818:SF7">
    <property type="entry name" value="DEHYDROGENASE"/>
    <property type="match status" value="1"/>
</dbReference>
<dbReference type="OrthoDB" id="9813657at2"/>
<dbReference type="InterPro" id="IPR000683">
    <property type="entry name" value="Gfo/Idh/MocA-like_OxRdtase_N"/>
</dbReference>
<dbReference type="Gene3D" id="3.30.360.10">
    <property type="entry name" value="Dihydrodipicolinate Reductase, domain 2"/>
    <property type="match status" value="1"/>
</dbReference>
<evidence type="ECO:0000313" key="3">
    <source>
        <dbReference type="Proteomes" id="UP000321249"/>
    </source>
</evidence>
<dbReference type="Gene3D" id="3.40.50.720">
    <property type="entry name" value="NAD(P)-binding Rossmann-like Domain"/>
    <property type="match status" value="1"/>
</dbReference>
<dbReference type="Pfam" id="PF01408">
    <property type="entry name" value="GFO_IDH_MocA"/>
    <property type="match status" value="1"/>
</dbReference>
<protein>
    <submittedName>
        <fullName evidence="2">Gfo/Idh/MocA family oxidoreductase</fullName>
    </submittedName>
</protein>
<proteinExistence type="predicted"/>
<sequence length="305" mass="32897">MTIRIAIIGYGKIAADQHVPAIHGDPRYELAAVATRQGDPAIGVPWFATPDEMFAAMPGGLDAVAICTPPSVRHSIGADALKAGLHVLLEKPPASTLGEMDDLGRLAARAGRALYAGWHSQHAAGVAGAKAALAGERIAALDIRWFEDVRKWHPGQQWIWEPGGFGVFDPGINALSIATRILPMPLFVRSARLVVPSGRQAPIAADLDFGDRLAARFDWRHRDGEQWTISVMTEMGKKVELRSGGAHFTIDGAEQAVEPRGEYPSIYDRFADLVANGASEVDGEPLRIVADAFLVGRRETTEPFE</sequence>
<dbReference type="SUPFAM" id="SSF51735">
    <property type="entry name" value="NAD(P)-binding Rossmann-fold domains"/>
    <property type="match status" value="1"/>
</dbReference>
<keyword evidence="3" id="KW-1185">Reference proteome</keyword>
<evidence type="ECO:0000313" key="2">
    <source>
        <dbReference type="EMBL" id="TXC64189.1"/>
    </source>
</evidence>
<comment type="caution">
    <text evidence="2">The sequence shown here is derived from an EMBL/GenBank/DDBJ whole genome shotgun (WGS) entry which is preliminary data.</text>
</comment>
<dbReference type="AlphaFoldDB" id="A0A5C6TVD0"/>
<dbReference type="Proteomes" id="UP000321249">
    <property type="component" value="Unassembled WGS sequence"/>
</dbReference>
<accession>A0A5C6TVD0</accession>
<dbReference type="InterPro" id="IPR036291">
    <property type="entry name" value="NAD(P)-bd_dom_sf"/>
</dbReference>
<name>A0A5C6TVD0_9SPHN</name>
<dbReference type="GO" id="GO:0000166">
    <property type="term" value="F:nucleotide binding"/>
    <property type="evidence" value="ECO:0007669"/>
    <property type="project" value="InterPro"/>
</dbReference>
<reference evidence="2 3" key="1">
    <citation type="journal article" date="2015" name="J. Microbiol.">
        <title>Sphingosinicella ginsenosidimutans sp. nov., with ginsenoside converting activity.</title>
        <authorList>
            <person name="Kim J.K."/>
            <person name="Kang M.S."/>
            <person name="Park S.C."/>
            <person name="Kim K.M."/>
            <person name="Choi K."/>
            <person name="Yoon M.H."/>
            <person name="Im W.T."/>
        </authorList>
    </citation>
    <scope>NUCLEOTIDE SEQUENCE [LARGE SCALE GENOMIC DNA]</scope>
    <source>
        <strain evidence="2 3">BS-11</strain>
    </source>
</reference>
<dbReference type="RefSeq" id="WP_147043595.1">
    <property type="nucleotide sequence ID" value="NZ_BAABIR010000001.1"/>
</dbReference>
<organism evidence="2 3">
    <name type="scientific">Allosphingosinicella ginsenosidimutans</name>
    <dbReference type="NCBI Taxonomy" id="1176539"/>
    <lineage>
        <taxon>Bacteria</taxon>
        <taxon>Pseudomonadati</taxon>
        <taxon>Pseudomonadota</taxon>
        <taxon>Alphaproteobacteria</taxon>
        <taxon>Sphingomonadales</taxon>
        <taxon>Sphingomonadaceae</taxon>
        <taxon>Allosphingosinicella</taxon>
    </lineage>
</organism>
<dbReference type="PANTHER" id="PTHR43818">
    <property type="entry name" value="BCDNA.GH03377"/>
    <property type="match status" value="1"/>
</dbReference>
<gene>
    <name evidence="2" type="ORF">FRZ32_11290</name>
</gene>
<dbReference type="EMBL" id="VOQQ01000001">
    <property type="protein sequence ID" value="TXC64189.1"/>
    <property type="molecule type" value="Genomic_DNA"/>
</dbReference>
<evidence type="ECO:0000259" key="1">
    <source>
        <dbReference type="Pfam" id="PF01408"/>
    </source>
</evidence>
<dbReference type="InterPro" id="IPR050463">
    <property type="entry name" value="Gfo/Idh/MocA_oxidrdct_glycsds"/>
</dbReference>
<feature type="domain" description="Gfo/Idh/MocA-like oxidoreductase N-terminal" evidence="1">
    <location>
        <begin position="3"/>
        <end position="116"/>
    </location>
</feature>